<gene>
    <name evidence="2" type="ORF">BLL52_1103</name>
</gene>
<dbReference type="PANTHER" id="PTHR48050">
    <property type="entry name" value="STEROL 3-BETA-GLUCOSYLTRANSFERASE"/>
    <property type="match status" value="1"/>
</dbReference>
<dbReference type="PANTHER" id="PTHR48050:SF13">
    <property type="entry name" value="STEROL 3-BETA-GLUCOSYLTRANSFERASE UGT80A2"/>
    <property type="match status" value="1"/>
</dbReference>
<dbReference type="EC" id="2.4.1.-" evidence="2"/>
<evidence type="ECO:0000313" key="3">
    <source>
        <dbReference type="Proteomes" id="UP000185911"/>
    </source>
</evidence>
<feature type="domain" description="Erythromycin biosynthesis protein CIII-like C-terminal" evidence="1">
    <location>
        <begin position="278"/>
        <end position="382"/>
    </location>
</feature>
<evidence type="ECO:0000313" key="2">
    <source>
        <dbReference type="EMBL" id="OLP07273.1"/>
    </source>
</evidence>
<dbReference type="EMBL" id="MSYM01000008">
    <property type="protein sequence ID" value="OLP07273.1"/>
    <property type="molecule type" value="Genomic_DNA"/>
</dbReference>
<sequence length="401" mass="44671">MIRKRRVLFFSEAVTLAHVARPMVLAKSLEYAGHEPVMACHDRYKRFLLNQTWQVLPLGSISSEQFLHQLALGKPVYSAETLRSYVKEDIKLIDRVKPDLIVGDFRLSLSVSARIVGIPYAAITNAYWSPFCRHKSYPLPVLPLTRYFPLPVAQFIFDVFKRKAFALHCKPLNQVRKEYGLTPIEPDLRWLYTDADFSLYADCPKMFPMESMPDRHHFLGPVLWSPPVTDPVWWNQLPASRPIVYLTLGSSGSPNVMQLVVDALASLPVTVMASTAGAPLPGIAPPNLFTADYLPGCEAAARSNLVICNGGSPTSQQALACGVPVLGIPSNMDQFMNMAAVICSGAGEIIRADRVRKHSVQDAVTRLISEPERRHQAKQLAKSFSDFDCGKLFCHFVDKVC</sequence>
<name>A0A1Q8YGZ6_9BURK</name>
<reference evidence="2 3" key="1">
    <citation type="submission" date="2017-01" db="EMBL/GenBank/DDBJ databases">
        <title>Genome sequence of Rhodoferax antarcticus ANT.BR, a psychrophilic purple nonsulfur bacterium from an Antarctic microbial mat.</title>
        <authorList>
            <person name="Baker J."/>
            <person name="Riester C."/>
            <person name="Skinner B."/>
            <person name="Newell A."/>
            <person name="Swingley W."/>
            <person name="Madigan M."/>
            <person name="Jung D."/>
            <person name="Asao M."/>
            <person name="Chen M."/>
            <person name="Loughlin P."/>
            <person name="Pan H."/>
            <person name="Lin S."/>
            <person name="Li N."/>
            <person name="Shaw J."/>
            <person name="Prado M."/>
            <person name="Sherman C."/>
            <person name="Li X."/>
            <person name="Tang J."/>
            <person name="Blankenship R."/>
            <person name="Zhao T."/>
            <person name="Touchman J."/>
            <person name="Sattley M."/>
        </authorList>
    </citation>
    <scope>NUCLEOTIDE SEQUENCE [LARGE SCALE GENOMIC DNA]</scope>
    <source>
        <strain evidence="2 3">ANT.BR</strain>
    </source>
</reference>
<protein>
    <submittedName>
        <fullName evidence="2">Putative PGL/p-HBAD biosynthesis glycosyltransferase</fullName>
        <ecNumber evidence="2">2.4.1.-</ecNumber>
    </submittedName>
</protein>
<dbReference type="STRING" id="81479.RA876_00230"/>
<dbReference type="Gene3D" id="3.40.50.2000">
    <property type="entry name" value="Glycogen Phosphorylase B"/>
    <property type="match status" value="2"/>
</dbReference>
<dbReference type="AlphaFoldDB" id="A0A1Q8YGZ6"/>
<dbReference type="CDD" id="cd03784">
    <property type="entry name" value="GT1_Gtf-like"/>
    <property type="match status" value="1"/>
</dbReference>
<dbReference type="GO" id="GO:0008194">
    <property type="term" value="F:UDP-glycosyltransferase activity"/>
    <property type="evidence" value="ECO:0007669"/>
    <property type="project" value="InterPro"/>
</dbReference>
<keyword evidence="2" id="KW-0808">Transferase</keyword>
<dbReference type="InterPro" id="IPR050426">
    <property type="entry name" value="Glycosyltransferase_28"/>
</dbReference>
<dbReference type="Proteomes" id="UP000185911">
    <property type="component" value="Unassembled WGS sequence"/>
</dbReference>
<dbReference type="GO" id="GO:0017000">
    <property type="term" value="P:antibiotic biosynthetic process"/>
    <property type="evidence" value="ECO:0007669"/>
    <property type="project" value="UniProtKB-ARBA"/>
</dbReference>
<keyword evidence="3" id="KW-1185">Reference proteome</keyword>
<organism evidence="2 3">
    <name type="scientific">Rhodoferax antarcticus ANT.BR</name>
    <dbReference type="NCBI Taxonomy" id="1111071"/>
    <lineage>
        <taxon>Bacteria</taxon>
        <taxon>Pseudomonadati</taxon>
        <taxon>Pseudomonadota</taxon>
        <taxon>Betaproteobacteria</taxon>
        <taxon>Burkholderiales</taxon>
        <taxon>Comamonadaceae</taxon>
        <taxon>Rhodoferax</taxon>
    </lineage>
</organism>
<evidence type="ECO:0000259" key="1">
    <source>
        <dbReference type="Pfam" id="PF06722"/>
    </source>
</evidence>
<dbReference type="GO" id="GO:0016758">
    <property type="term" value="F:hexosyltransferase activity"/>
    <property type="evidence" value="ECO:0007669"/>
    <property type="project" value="UniProtKB-ARBA"/>
</dbReference>
<accession>A0A1Q8YGZ6</accession>
<dbReference type="InterPro" id="IPR010610">
    <property type="entry name" value="EryCIII-like_C"/>
</dbReference>
<dbReference type="Pfam" id="PF06722">
    <property type="entry name" value="EryCIII-like_C"/>
    <property type="match status" value="1"/>
</dbReference>
<dbReference type="InterPro" id="IPR002213">
    <property type="entry name" value="UDP_glucos_trans"/>
</dbReference>
<proteinExistence type="predicted"/>
<comment type="caution">
    <text evidence="2">The sequence shown here is derived from an EMBL/GenBank/DDBJ whole genome shotgun (WGS) entry which is preliminary data.</text>
</comment>
<dbReference type="SUPFAM" id="SSF53756">
    <property type="entry name" value="UDP-Glycosyltransferase/glycogen phosphorylase"/>
    <property type="match status" value="1"/>
</dbReference>
<dbReference type="RefSeq" id="WP_075585627.1">
    <property type="nucleotide sequence ID" value="NZ_MSYM01000008.1"/>
</dbReference>
<keyword evidence="2" id="KW-0328">Glycosyltransferase</keyword>